<protein>
    <submittedName>
        <fullName evidence="1">Uncharacterized protein</fullName>
    </submittedName>
</protein>
<accession>I0IEZ2</accession>
<dbReference type="OrthoDB" id="281270at2"/>
<sequence length="105" mass="12152">MEETSDDRYDLQDRYLELTRRELPAAAVAAGDWPVRFDHCFMRIVLDHVFGGCWYDHLNRRQRAYKQLDEAQLAAAVGHGEKMLSGGRAVVEAMNRESLAWRGKR</sequence>
<organism evidence="1 2">
    <name type="scientific">Phycisphaera mikurensis (strain NBRC 102666 / KCTC 22515 / FYK2301M01)</name>
    <dbReference type="NCBI Taxonomy" id="1142394"/>
    <lineage>
        <taxon>Bacteria</taxon>
        <taxon>Pseudomonadati</taxon>
        <taxon>Planctomycetota</taxon>
        <taxon>Phycisphaerae</taxon>
        <taxon>Phycisphaerales</taxon>
        <taxon>Phycisphaeraceae</taxon>
        <taxon>Phycisphaera</taxon>
    </lineage>
</organism>
<dbReference type="KEGG" id="phm:PSMK_16710"/>
<evidence type="ECO:0000313" key="2">
    <source>
        <dbReference type="Proteomes" id="UP000007881"/>
    </source>
</evidence>
<proteinExistence type="predicted"/>
<dbReference type="STRING" id="1142394.PSMK_16710"/>
<dbReference type="AlphaFoldDB" id="I0IEZ2"/>
<name>I0IEZ2_PHYMF</name>
<dbReference type="EMBL" id="AP012338">
    <property type="protein sequence ID" value="BAM03830.1"/>
    <property type="molecule type" value="Genomic_DNA"/>
</dbReference>
<gene>
    <name evidence="1" type="ordered locus">PSMK_16710</name>
</gene>
<evidence type="ECO:0000313" key="1">
    <source>
        <dbReference type="EMBL" id="BAM03830.1"/>
    </source>
</evidence>
<dbReference type="Proteomes" id="UP000007881">
    <property type="component" value="Chromosome"/>
</dbReference>
<keyword evidence="2" id="KW-1185">Reference proteome</keyword>
<dbReference type="eggNOG" id="COG1670">
    <property type="taxonomic scope" value="Bacteria"/>
</dbReference>
<dbReference type="RefSeq" id="WP_014437048.1">
    <property type="nucleotide sequence ID" value="NC_017080.1"/>
</dbReference>
<dbReference type="HOGENOM" id="CLU_165261_0_0_0"/>
<reference evidence="1 2" key="1">
    <citation type="submission" date="2012-02" db="EMBL/GenBank/DDBJ databases">
        <title>Complete genome sequence of Phycisphaera mikurensis NBRC 102666.</title>
        <authorList>
            <person name="Ankai A."/>
            <person name="Hosoyama A."/>
            <person name="Terui Y."/>
            <person name="Sekine M."/>
            <person name="Fukai R."/>
            <person name="Kato Y."/>
            <person name="Nakamura S."/>
            <person name="Yamada-Narita S."/>
            <person name="Kawakoshi A."/>
            <person name="Fukunaga Y."/>
            <person name="Yamazaki S."/>
            <person name="Fujita N."/>
        </authorList>
    </citation>
    <scope>NUCLEOTIDE SEQUENCE [LARGE SCALE GENOMIC DNA]</scope>
    <source>
        <strain evidence="2">NBRC 102666 / KCTC 22515 / FYK2301M01</strain>
    </source>
</reference>